<keyword evidence="8" id="KW-1185">Reference proteome</keyword>
<keyword evidence="2" id="KW-0677">Repeat</keyword>
<evidence type="ECO:0000313" key="8">
    <source>
        <dbReference type="Proteomes" id="UP000078046"/>
    </source>
</evidence>
<dbReference type="SUPFAM" id="SSF54631">
    <property type="entry name" value="CBS-domain pair"/>
    <property type="match status" value="1"/>
</dbReference>
<reference evidence="7 8" key="1">
    <citation type="submission" date="2016-04" db="EMBL/GenBank/DDBJ databases">
        <title>The genome of Intoshia linei affirms orthonectids as highly simplified spiralians.</title>
        <authorList>
            <person name="Mikhailov K.V."/>
            <person name="Slusarev G.S."/>
            <person name="Nikitin M.A."/>
            <person name="Logacheva M.D."/>
            <person name="Penin A."/>
            <person name="Aleoshin V."/>
            <person name="Panchin Y.V."/>
        </authorList>
    </citation>
    <scope>NUCLEOTIDE SEQUENCE [LARGE SCALE GENOMIC DNA]</scope>
    <source>
        <strain evidence="7">Intl2013</strain>
        <tissue evidence="7">Whole animal</tissue>
    </source>
</reference>
<dbReference type="GO" id="GO:0019901">
    <property type="term" value="F:protein kinase binding"/>
    <property type="evidence" value="ECO:0007669"/>
    <property type="project" value="TreeGrafter"/>
</dbReference>
<dbReference type="InterPro" id="IPR046342">
    <property type="entry name" value="CBS_dom_sf"/>
</dbReference>
<dbReference type="GO" id="GO:0005737">
    <property type="term" value="C:cytoplasm"/>
    <property type="evidence" value="ECO:0007669"/>
    <property type="project" value="TreeGrafter"/>
</dbReference>
<dbReference type="EMBL" id="LWCA01000287">
    <property type="protein sequence ID" value="OAF69408.1"/>
    <property type="molecule type" value="Genomic_DNA"/>
</dbReference>
<dbReference type="Proteomes" id="UP000078046">
    <property type="component" value="Unassembled WGS sequence"/>
</dbReference>
<comment type="subunit">
    <text evidence="4">AMPK is a heterotrimer of an alpha catalytic subunit (PRKAA1 or PRKAA2), a beta (PRKAB1 or PRKAB2) and a gamma non-catalytic subunits (PRKAG1, PRKAG2 or PRKAG3). Interacts with FNIP1 and FNIP2.</text>
</comment>
<dbReference type="SMART" id="SM00116">
    <property type="entry name" value="CBS"/>
    <property type="match status" value="2"/>
</dbReference>
<comment type="similarity">
    <text evidence="1">Belongs to the 5'-AMP-activated protein kinase gamma subunit family.</text>
</comment>
<evidence type="ECO:0000256" key="3">
    <source>
        <dbReference type="ARBA" id="ARBA00023122"/>
    </source>
</evidence>
<evidence type="ECO:0000256" key="5">
    <source>
        <dbReference type="PROSITE-ProRule" id="PRU00703"/>
    </source>
</evidence>
<protein>
    <recommendedName>
        <fullName evidence="6">CBS domain-containing protein</fullName>
    </recommendedName>
</protein>
<comment type="caution">
    <text evidence="7">The sequence shown here is derived from an EMBL/GenBank/DDBJ whole genome shotgun (WGS) entry which is preliminary data.</text>
</comment>
<dbReference type="PANTHER" id="PTHR13780">
    <property type="entry name" value="AMP-ACTIVATED PROTEIN KINASE, GAMMA REGULATORY SUBUNIT"/>
    <property type="match status" value="1"/>
</dbReference>
<evidence type="ECO:0000256" key="2">
    <source>
        <dbReference type="ARBA" id="ARBA00022737"/>
    </source>
</evidence>
<evidence type="ECO:0000259" key="6">
    <source>
        <dbReference type="PROSITE" id="PS51371"/>
    </source>
</evidence>
<dbReference type="GO" id="GO:0019887">
    <property type="term" value="F:protein kinase regulator activity"/>
    <property type="evidence" value="ECO:0007669"/>
    <property type="project" value="TreeGrafter"/>
</dbReference>
<dbReference type="PANTHER" id="PTHR13780:SF35">
    <property type="entry name" value="LD22662P"/>
    <property type="match status" value="1"/>
</dbReference>
<organism evidence="7 8">
    <name type="scientific">Intoshia linei</name>
    <dbReference type="NCBI Taxonomy" id="1819745"/>
    <lineage>
        <taxon>Eukaryota</taxon>
        <taxon>Metazoa</taxon>
        <taxon>Spiralia</taxon>
        <taxon>Lophotrochozoa</taxon>
        <taxon>Mesozoa</taxon>
        <taxon>Orthonectida</taxon>
        <taxon>Rhopaluridae</taxon>
        <taxon>Intoshia</taxon>
    </lineage>
</organism>
<dbReference type="GO" id="GO:0031588">
    <property type="term" value="C:nucleotide-activated protein kinase complex"/>
    <property type="evidence" value="ECO:0007669"/>
    <property type="project" value="TreeGrafter"/>
</dbReference>
<evidence type="ECO:0000256" key="4">
    <source>
        <dbReference type="ARBA" id="ARBA00025878"/>
    </source>
</evidence>
<dbReference type="Gene3D" id="3.10.580.10">
    <property type="entry name" value="CBS-domain"/>
    <property type="match status" value="2"/>
</dbReference>
<name>A0A177B557_9BILA</name>
<dbReference type="GO" id="GO:0016208">
    <property type="term" value="F:AMP binding"/>
    <property type="evidence" value="ECO:0007669"/>
    <property type="project" value="TreeGrafter"/>
</dbReference>
<dbReference type="OrthoDB" id="449052at2759"/>
<proteinExistence type="inferred from homology"/>
<dbReference type="InterPro" id="IPR050511">
    <property type="entry name" value="AMPK_gamma/SDS23_families"/>
</dbReference>
<accession>A0A177B557</accession>
<feature type="domain" description="CBS" evidence="6">
    <location>
        <begin position="68"/>
        <end position="127"/>
    </location>
</feature>
<dbReference type="InterPro" id="IPR000644">
    <property type="entry name" value="CBS_dom"/>
</dbReference>
<gene>
    <name evidence="7" type="ORF">A3Q56_02840</name>
</gene>
<dbReference type="GO" id="GO:0005634">
    <property type="term" value="C:nucleus"/>
    <property type="evidence" value="ECO:0007669"/>
    <property type="project" value="TreeGrafter"/>
</dbReference>
<dbReference type="PROSITE" id="PS51371">
    <property type="entry name" value="CBS"/>
    <property type="match status" value="1"/>
</dbReference>
<dbReference type="Pfam" id="PF00571">
    <property type="entry name" value="CBS"/>
    <property type="match status" value="2"/>
</dbReference>
<dbReference type="AlphaFoldDB" id="A0A177B557"/>
<evidence type="ECO:0000256" key="1">
    <source>
        <dbReference type="ARBA" id="ARBA00006750"/>
    </source>
</evidence>
<evidence type="ECO:0000313" key="7">
    <source>
        <dbReference type="EMBL" id="OAF69408.1"/>
    </source>
</evidence>
<feature type="non-terminal residue" evidence="7">
    <location>
        <position position="1"/>
    </location>
</feature>
<keyword evidence="3 5" id="KW-0129">CBS domain</keyword>
<sequence>IKTVCLPSFLYKSIDDLNIGTYKSTFTIKYDCILKDALRLLVDQRISSLPIVDDNGKVVDVFSKFDIFNPETVYYIKKSNTLLAAIDKICLYGIHRLNVIDENEKLVGILSLSDILKFIVLKNHDDQSSFF</sequence>